<evidence type="ECO:0000256" key="9">
    <source>
        <dbReference type="RuleBase" id="RU003823"/>
    </source>
</evidence>
<evidence type="ECO:0000256" key="1">
    <source>
        <dbReference type="ARBA" id="ARBA00008945"/>
    </source>
</evidence>
<dbReference type="Gene3D" id="3.30.230.10">
    <property type="match status" value="1"/>
</dbReference>
<dbReference type="GO" id="GO:0005737">
    <property type="term" value="C:cytoplasm"/>
    <property type="evidence" value="ECO:0007669"/>
    <property type="project" value="UniProtKB-ARBA"/>
</dbReference>
<dbReference type="PANTHER" id="PTHR48277:SF1">
    <property type="entry name" value="MITOCHONDRIAL RIBOSOMAL PROTEIN S5"/>
    <property type="match status" value="1"/>
</dbReference>
<accession>A0A7C1DMD0</accession>
<dbReference type="SUPFAM" id="SSF54768">
    <property type="entry name" value="dsRNA-binding domain-like"/>
    <property type="match status" value="1"/>
</dbReference>
<keyword evidence="2" id="KW-0699">rRNA-binding</keyword>
<dbReference type="Gene3D" id="3.30.160.20">
    <property type="match status" value="1"/>
</dbReference>
<dbReference type="FunFam" id="3.30.230.10:FF:000002">
    <property type="entry name" value="30S ribosomal protein S5"/>
    <property type="match status" value="1"/>
</dbReference>
<comment type="caution">
    <text evidence="11">The sequence shown here is derived from an EMBL/GenBank/DDBJ whole genome shotgun (WGS) entry which is preliminary data.</text>
</comment>
<dbReference type="GO" id="GO:0006412">
    <property type="term" value="P:translation"/>
    <property type="evidence" value="ECO:0007669"/>
    <property type="project" value="InterPro"/>
</dbReference>
<comment type="similarity">
    <text evidence="1 9">Belongs to the universal ribosomal protein uS5 family.</text>
</comment>
<gene>
    <name evidence="11" type="primary">rpsE</name>
    <name evidence="11" type="ORF">ENN92_01495</name>
</gene>
<name>A0A7C1DMD0_UNCKA</name>
<dbReference type="InterPro" id="IPR005712">
    <property type="entry name" value="Ribosomal_uS5_bac-type"/>
</dbReference>
<dbReference type="InterPro" id="IPR013810">
    <property type="entry name" value="Ribosomal_uS5_N"/>
</dbReference>
<dbReference type="Pfam" id="PF03719">
    <property type="entry name" value="Ribosomal_S5_C"/>
    <property type="match status" value="1"/>
</dbReference>
<dbReference type="EMBL" id="DSDM01000089">
    <property type="protein sequence ID" value="HDQ88803.1"/>
    <property type="molecule type" value="Genomic_DNA"/>
</dbReference>
<sequence length="150" mass="15980">MAENRGYIQEKEYEEKVLQIKRVSKKTQGGDQSKFSALVVLGNKAGRLGVGLAKSRDVQSAIKKSISYANRSMVDLNISGETIPHEVKAKYGASKVLIKPAPAGSGLIAGGTVRVVLELAGVKNASAKVLGSNNKTSNVRCTIKALQKIR</sequence>
<keyword evidence="3" id="KW-0694">RNA-binding</keyword>
<dbReference type="GO" id="GO:0003735">
    <property type="term" value="F:structural constituent of ribosome"/>
    <property type="evidence" value="ECO:0007669"/>
    <property type="project" value="UniProtKB-UniRule"/>
</dbReference>
<dbReference type="NCBIfam" id="TIGR01021">
    <property type="entry name" value="rpsE_bact"/>
    <property type="match status" value="1"/>
</dbReference>
<dbReference type="SUPFAM" id="SSF54211">
    <property type="entry name" value="Ribosomal protein S5 domain 2-like"/>
    <property type="match status" value="1"/>
</dbReference>
<evidence type="ECO:0000256" key="3">
    <source>
        <dbReference type="ARBA" id="ARBA00022884"/>
    </source>
</evidence>
<feature type="domain" description="S5 DRBM" evidence="10">
    <location>
        <begin position="13"/>
        <end position="76"/>
    </location>
</feature>
<dbReference type="PROSITE" id="PS50881">
    <property type="entry name" value="S5_DSRBD"/>
    <property type="match status" value="1"/>
</dbReference>
<dbReference type="InterPro" id="IPR014721">
    <property type="entry name" value="Ribsml_uS5_D2-typ_fold_subgr"/>
</dbReference>
<evidence type="ECO:0000313" key="11">
    <source>
        <dbReference type="EMBL" id="HDQ88803.1"/>
    </source>
</evidence>
<dbReference type="InterPro" id="IPR020568">
    <property type="entry name" value="Ribosomal_Su5_D2-typ_SF"/>
</dbReference>
<dbReference type="PANTHER" id="PTHR48277">
    <property type="entry name" value="MITOCHONDRIAL RIBOSOMAL PROTEIN S5"/>
    <property type="match status" value="1"/>
</dbReference>
<reference evidence="11" key="1">
    <citation type="journal article" date="2020" name="mSystems">
        <title>Genome- and Community-Level Interaction Insights into Carbon Utilization and Element Cycling Functions of Hydrothermarchaeota in Hydrothermal Sediment.</title>
        <authorList>
            <person name="Zhou Z."/>
            <person name="Liu Y."/>
            <person name="Xu W."/>
            <person name="Pan J."/>
            <person name="Luo Z.H."/>
            <person name="Li M."/>
        </authorList>
    </citation>
    <scope>NUCLEOTIDE SEQUENCE [LARGE SCALE GENOMIC DNA]</scope>
    <source>
        <strain evidence="11">SpSt-1219</strain>
    </source>
</reference>
<evidence type="ECO:0000259" key="10">
    <source>
        <dbReference type="PROSITE" id="PS50881"/>
    </source>
</evidence>
<dbReference type="GO" id="GO:0015935">
    <property type="term" value="C:small ribosomal subunit"/>
    <property type="evidence" value="ECO:0007669"/>
    <property type="project" value="InterPro"/>
</dbReference>
<dbReference type="GO" id="GO:0019843">
    <property type="term" value="F:rRNA binding"/>
    <property type="evidence" value="ECO:0007669"/>
    <property type="project" value="UniProtKB-KW"/>
</dbReference>
<proteinExistence type="inferred from homology"/>
<organism evidence="11">
    <name type="scientific">candidate division WWE3 bacterium</name>
    <dbReference type="NCBI Taxonomy" id="2053526"/>
    <lineage>
        <taxon>Bacteria</taxon>
        <taxon>Katanobacteria</taxon>
    </lineage>
</organism>
<dbReference type="InterPro" id="IPR000851">
    <property type="entry name" value="Ribosomal_uS5"/>
</dbReference>
<evidence type="ECO:0000256" key="6">
    <source>
        <dbReference type="ARBA" id="ARBA00035255"/>
    </source>
</evidence>
<evidence type="ECO:0000256" key="7">
    <source>
        <dbReference type="ARBA" id="ARBA00035519"/>
    </source>
</evidence>
<dbReference type="Proteomes" id="UP000886066">
    <property type="component" value="Unassembled WGS sequence"/>
</dbReference>
<keyword evidence="4 8" id="KW-0689">Ribosomal protein</keyword>
<evidence type="ECO:0000256" key="4">
    <source>
        <dbReference type="ARBA" id="ARBA00022980"/>
    </source>
</evidence>
<evidence type="ECO:0000256" key="2">
    <source>
        <dbReference type="ARBA" id="ARBA00022730"/>
    </source>
</evidence>
<protein>
    <recommendedName>
        <fullName evidence="6">Small ribosomal subunit protein uS5</fullName>
    </recommendedName>
    <alternativeName>
        <fullName evidence="7">30S ribosomal protein S5</fullName>
    </alternativeName>
</protein>
<dbReference type="Pfam" id="PF00333">
    <property type="entry name" value="Ribosomal_S5"/>
    <property type="match status" value="1"/>
</dbReference>
<dbReference type="InterPro" id="IPR005324">
    <property type="entry name" value="Ribosomal_uS5_C"/>
</dbReference>
<evidence type="ECO:0000256" key="5">
    <source>
        <dbReference type="ARBA" id="ARBA00023274"/>
    </source>
</evidence>
<evidence type="ECO:0000256" key="8">
    <source>
        <dbReference type="PROSITE-ProRule" id="PRU00268"/>
    </source>
</evidence>
<keyword evidence="5 8" id="KW-0687">Ribonucleoprotein</keyword>
<dbReference type="AlphaFoldDB" id="A0A7C1DMD0"/>